<feature type="signal peptide" evidence="2">
    <location>
        <begin position="1"/>
        <end position="22"/>
    </location>
</feature>
<organism evidence="3 4">
    <name type="scientific">Ramalina farinacea</name>
    <dbReference type="NCBI Taxonomy" id="258253"/>
    <lineage>
        <taxon>Eukaryota</taxon>
        <taxon>Fungi</taxon>
        <taxon>Dikarya</taxon>
        <taxon>Ascomycota</taxon>
        <taxon>Pezizomycotina</taxon>
        <taxon>Lecanoromycetes</taxon>
        <taxon>OSLEUM clade</taxon>
        <taxon>Lecanoromycetidae</taxon>
        <taxon>Lecanorales</taxon>
        <taxon>Lecanorineae</taxon>
        <taxon>Ramalinaceae</taxon>
        <taxon>Ramalina</taxon>
    </lineage>
</organism>
<feature type="region of interest" description="Disordered" evidence="1">
    <location>
        <begin position="362"/>
        <end position="384"/>
    </location>
</feature>
<dbReference type="EMBL" id="JAPUFD010000001">
    <property type="protein sequence ID" value="MDI1485570.1"/>
    <property type="molecule type" value="Genomic_DNA"/>
</dbReference>
<evidence type="ECO:0000256" key="2">
    <source>
        <dbReference type="SAM" id="SignalP"/>
    </source>
</evidence>
<keyword evidence="2" id="KW-0732">Signal</keyword>
<evidence type="ECO:0000313" key="3">
    <source>
        <dbReference type="EMBL" id="MDI1485570.1"/>
    </source>
</evidence>
<feature type="chain" id="PRO_5041226120" evidence="2">
    <location>
        <begin position="23"/>
        <end position="384"/>
    </location>
</feature>
<feature type="compositionally biased region" description="Gly residues" evidence="1">
    <location>
        <begin position="368"/>
        <end position="378"/>
    </location>
</feature>
<dbReference type="AlphaFoldDB" id="A0AA43QJP5"/>
<sequence length="384" mass="41340">MRCPLSFLLTLGALSQYGSALAAPPSNTTLSASASPSLGAPLPPSEHPDISVQLRSIERTRYEAGKVIHNCLHVMMAGWMTGQPYTIGLPLQLVDSLKAWSQAVRVAPSTTRTTMLTTQLLAYAAGDIIDDLWSRYSEQAKIFGVGPYRIVDKKGGRAIADWDFVQLPPASDEINSNSSHDLPIQYISSNSSIDDQAAVAVTKRQDTADGGSSSSINTTDTTPDDDHLPLTLPTAPPTADPGILVQFRFLSSQPLAPKSLLVLPAQLLRTTIFRYSPRAKVEESSGFTAGARWTVSRLSYTARHCLRLTILDASIEWHDLASAVLALIPPPTEANEWDGYVAEFTLREREVKFARAEAWDWGKSESEGGNGGCGGGGDGDVDVT</sequence>
<evidence type="ECO:0000313" key="4">
    <source>
        <dbReference type="Proteomes" id="UP001161017"/>
    </source>
</evidence>
<name>A0AA43QJP5_9LECA</name>
<proteinExistence type="predicted"/>
<gene>
    <name evidence="3" type="ORF">OHK93_000708</name>
</gene>
<comment type="caution">
    <text evidence="3">The sequence shown here is derived from an EMBL/GenBank/DDBJ whole genome shotgun (WGS) entry which is preliminary data.</text>
</comment>
<keyword evidence="4" id="KW-1185">Reference proteome</keyword>
<accession>A0AA43QJP5</accession>
<reference evidence="3" key="1">
    <citation type="journal article" date="2023" name="Genome Biol. Evol.">
        <title>First Whole Genome Sequence and Flow Cytometry Genome Size Data for the Lichen-Forming Fungus Ramalina farinacea (Ascomycota).</title>
        <authorList>
            <person name="Llewellyn T."/>
            <person name="Mian S."/>
            <person name="Hill R."/>
            <person name="Leitch I.J."/>
            <person name="Gaya E."/>
        </authorList>
    </citation>
    <scope>NUCLEOTIDE SEQUENCE</scope>
    <source>
        <strain evidence="3">LIQ254RAFAR</strain>
    </source>
</reference>
<protein>
    <submittedName>
        <fullName evidence="3">Uncharacterized protein</fullName>
    </submittedName>
</protein>
<dbReference type="Proteomes" id="UP001161017">
    <property type="component" value="Unassembled WGS sequence"/>
</dbReference>
<feature type="region of interest" description="Disordered" evidence="1">
    <location>
        <begin position="198"/>
        <end position="232"/>
    </location>
</feature>
<evidence type="ECO:0000256" key="1">
    <source>
        <dbReference type="SAM" id="MobiDB-lite"/>
    </source>
</evidence>